<dbReference type="NCBIfam" id="NF003652">
    <property type="entry name" value="PRK05286.2-5"/>
    <property type="match status" value="1"/>
</dbReference>
<keyword evidence="9" id="KW-0288">FMN</keyword>
<evidence type="ECO:0000256" key="12">
    <source>
        <dbReference type="ARBA" id="ARBA00023136"/>
    </source>
</evidence>
<evidence type="ECO:0000259" key="15">
    <source>
        <dbReference type="Pfam" id="PF01180"/>
    </source>
</evidence>
<keyword evidence="17" id="KW-1185">Reference proteome</keyword>
<evidence type="ECO:0000256" key="7">
    <source>
        <dbReference type="ARBA" id="ARBA00018366"/>
    </source>
</evidence>
<evidence type="ECO:0000256" key="13">
    <source>
        <dbReference type="ARBA" id="ARBA00048639"/>
    </source>
</evidence>
<comment type="pathway">
    <text evidence="4">Pyrimidine metabolism; UMP biosynthesis via de novo pathway; orotate from (S)-dihydroorotate (quinone route): step 1/1.</text>
</comment>
<evidence type="ECO:0000256" key="9">
    <source>
        <dbReference type="ARBA" id="ARBA00022643"/>
    </source>
</evidence>
<dbReference type="Gene3D" id="3.20.20.70">
    <property type="entry name" value="Aldolase class I"/>
    <property type="match status" value="1"/>
</dbReference>
<comment type="cofactor">
    <cofactor evidence="1">
        <name>FMN</name>
        <dbReference type="ChEBI" id="CHEBI:58210"/>
    </cofactor>
</comment>
<dbReference type="Pfam" id="PF01180">
    <property type="entry name" value="DHO_dh"/>
    <property type="match status" value="1"/>
</dbReference>
<comment type="catalytic activity">
    <reaction evidence="13">
        <text>(S)-dihydroorotate + a quinone = orotate + a quinol</text>
        <dbReference type="Rhea" id="RHEA:30187"/>
        <dbReference type="ChEBI" id="CHEBI:24646"/>
        <dbReference type="ChEBI" id="CHEBI:30839"/>
        <dbReference type="ChEBI" id="CHEBI:30864"/>
        <dbReference type="ChEBI" id="CHEBI:132124"/>
        <dbReference type="EC" id="1.3.5.2"/>
    </reaction>
</comment>
<keyword evidence="11" id="KW-0560">Oxidoreductase</keyword>
<dbReference type="InterPro" id="IPR005720">
    <property type="entry name" value="Dihydroorotate_DH_cat"/>
</dbReference>
<keyword evidence="12" id="KW-0472">Membrane</keyword>
<feature type="domain" description="Dihydroorotate dehydrogenase catalytic" evidence="15">
    <location>
        <begin position="44"/>
        <end position="336"/>
    </location>
</feature>
<evidence type="ECO:0000256" key="4">
    <source>
        <dbReference type="ARBA" id="ARBA00005161"/>
    </source>
</evidence>
<keyword evidence="10" id="KW-0665">Pyrimidine biosynthesis</keyword>
<reference evidence="16" key="1">
    <citation type="journal article" date="2014" name="Int. J. Syst. Evol. Microbiol.">
        <title>Complete genome of a new Firmicutes species belonging to the dominant human colonic microbiota ('Ruminococcus bicirculans') reveals two chromosomes and a selective capacity to utilize plant glucans.</title>
        <authorList>
            <consortium name="NISC Comparative Sequencing Program"/>
            <person name="Wegmann U."/>
            <person name="Louis P."/>
            <person name="Goesmann A."/>
            <person name="Henrissat B."/>
            <person name="Duncan S.H."/>
            <person name="Flint H.J."/>
        </authorList>
    </citation>
    <scope>NUCLEOTIDE SEQUENCE</scope>
    <source>
        <strain evidence="16">NBRC 108216</strain>
    </source>
</reference>
<evidence type="ECO:0000256" key="10">
    <source>
        <dbReference type="ARBA" id="ARBA00022975"/>
    </source>
</evidence>
<dbReference type="PROSITE" id="PS00911">
    <property type="entry name" value="DHODEHASE_1"/>
    <property type="match status" value="1"/>
</dbReference>
<dbReference type="InterPro" id="IPR012135">
    <property type="entry name" value="Dihydroorotate_DH_1_2"/>
</dbReference>
<evidence type="ECO:0000313" key="16">
    <source>
        <dbReference type="EMBL" id="GLQ21703.1"/>
    </source>
</evidence>
<keyword evidence="8" id="KW-0285">Flavoprotein</keyword>
<evidence type="ECO:0000256" key="6">
    <source>
        <dbReference type="ARBA" id="ARBA00012791"/>
    </source>
</evidence>
<evidence type="ECO:0000256" key="8">
    <source>
        <dbReference type="ARBA" id="ARBA00022630"/>
    </source>
</evidence>
<accession>A0ABQ5V2K8</accession>
<comment type="similarity">
    <text evidence="5">Belongs to the dihydroorotate dehydrogenase family. Type 2 subfamily.</text>
</comment>
<dbReference type="CDD" id="cd04738">
    <property type="entry name" value="DHOD_2_like"/>
    <property type="match status" value="1"/>
</dbReference>
<evidence type="ECO:0000256" key="1">
    <source>
        <dbReference type="ARBA" id="ARBA00001917"/>
    </source>
</evidence>
<comment type="subcellular location">
    <subcellularLocation>
        <location evidence="3">Membrane</location>
    </subcellularLocation>
</comment>
<gene>
    <name evidence="16" type="ORF">GCM10007854_26580</name>
</gene>
<evidence type="ECO:0000313" key="17">
    <source>
        <dbReference type="Proteomes" id="UP001161390"/>
    </source>
</evidence>
<dbReference type="PANTHER" id="PTHR48109:SF4">
    <property type="entry name" value="DIHYDROOROTATE DEHYDROGENASE (QUINONE), MITOCHONDRIAL"/>
    <property type="match status" value="1"/>
</dbReference>
<dbReference type="RefSeq" id="WP_284373520.1">
    <property type="nucleotide sequence ID" value="NZ_BSNJ01000005.1"/>
</dbReference>
<comment type="caution">
    <text evidence="16">The sequence shown here is derived from an EMBL/GenBank/DDBJ whole genome shotgun (WGS) entry which is preliminary data.</text>
</comment>
<proteinExistence type="inferred from homology"/>
<comment type="function">
    <text evidence="2">Catalyzes the conversion of dihydroorotate to orotate with quinone as electron acceptor.</text>
</comment>
<dbReference type="InterPro" id="IPR001295">
    <property type="entry name" value="Dihydroorotate_DH_CS"/>
</dbReference>
<evidence type="ECO:0000256" key="2">
    <source>
        <dbReference type="ARBA" id="ARBA00003125"/>
    </source>
</evidence>
<dbReference type="EMBL" id="BSNJ01000005">
    <property type="protein sequence ID" value="GLQ21703.1"/>
    <property type="molecule type" value="Genomic_DNA"/>
</dbReference>
<evidence type="ECO:0000256" key="5">
    <source>
        <dbReference type="ARBA" id="ARBA00005359"/>
    </source>
</evidence>
<dbReference type="InterPro" id="IPR005719">
    <property type="entry name" value="Dihydroorotate_DH_2"/>
</dbReference>
<dbReference type="Proteomes" id="UP001161390">
    <property type="component" value="Unassembled WGS sequence"/>
</dbReference>
<name>A0ABQ5V2K8_9PROT</name>
<dbReference type="NCBIfam" id="NF003645">
    <property type="entry name" value="PRK05286.1-2"/>
    <property type="match status" value="1"/>
</dbReference>
<dbReference type="SUPFAM" id="SSF51395">
    <property type="entry name" value="FMN-linked oxidoreductases"/>
    <property type="match status" value="1"/>
</dbReference>
<sequence>MSLLYKTGTRLLRSLPAESAHLTTVRLLRAGLGPKGASIDRAELRTSVGGLDLPNPVGLAAGFDKNADVPDAMLGAGFGFVECGTVTPRPQAGNPKPRLFRIPEHDAVINRMGFNNAGLDAFAARLRSRQGQHGLVGANLGANKDSDDRIADYLEGLTRLWGLSDYFTINISSPNTPGLRELQGADAMDALLERIALTRAKLAADGPNYPVFLKVAPDLDDDEIPRIVEQVRAYALDAIIVSNTTTDRPAAIGPRWAEEAGGLSGQPLFDKSTRLLGQFYAATDGQIDLIGVGGIGCGAQAYAKIRAGAKALQLYSALVFHGPQLVEAICNDLSVRLAKDGFETIAEAVGAG</sequence>
<protein>
    <recommendedName>
        <fullName evidence="7 14">Dihydroorotate dehydrogenase (quinone)</fullName>
        <ecNumber evidence="6 14">1.3.5.2</ecNumber>
    </recommendedName>
</protein>
<dbReference type="InterPro" id="IPR013785">
    <property type="entry name" value="Aldolase_TIM"/>
</dbReference>
<evidence type="ECO:0000256" key="3">
    <source>
        <dbReference type="ARBA" id="ARBA00004370"/>
    </source>
</evidence>
<dbReference type="PANTHER" id="PTHR48109">
    <property type="entry name" value="DIHYDROOROTATE DEHYDROGENASE (QUINONE), MITOCHONDRIAL-RELATED"/>
    <property type="match status" value="1"/>
</dbReference>
<dbReference type="NCBIfam" id="TIGR01036">
    <property type="entry name" value="pyrD_sub2"/>
    <property type="match status" value="1"/>
</dbReference>
<evidence type="ECO:0000256" key="11">
    <source>
        <dbReference type="ARBA" id="ARBA00023002"/>
    </source>
</evidence>
<evidence type="ECO:0000256" key="14">
    <source>
        <dbReference type="NCBIfam" id="TIGR01036"/>
    </source>
</evidence>
<dbReference type="InterPro" id="IPR050074">
    <property type="entry name" value="DHO_dehydrogenase"/>
</dbReference>
<dbReference type="EC" id="1.3.5.2" evidence="6 14"/>
<dbReference type="PIRSF" id="PIRSF000164">
    <property type="entry name" value="DHO_oxidase"/>
    <property type="match status" value="1"/>
</dbReference>
<reference evidence="16" key="2">
    <citation type="submission" date="2023-01" db="EMBL/GenBank/DDBJ databases">
        <title>Draft genome sequence of Algimonas porphyrae strain NBRC 108216.</title>
        <authorList>
            <person name="Sun Q."/>
            <person name="Mori K."/>
        </authorList>
    </citation>
    <scope>NUCLEOTIDE SEQUENCE</scope>
    <source>
        <strain evidence="16">NBRC 108216</strain>
    </source>
</reference>
<organism evidence="16 17">
    <name type="scientific">Algimonas porphyrae</name>
    <dbReference type="NCBI Taxonomy" id="1128113"/>
    <lineage>
        <taxon>Bacteria</taxon>
        <taxon>Pseudomonadati</taxon>
        <taxon>Pseudomonadota</taxon>
        <taxon>Alphaproteobacteria</taxon>
        <taxon>Maricaulales</taxon>
        <taxon>Robiginitomaculaceae</taxon>
        <taxon>Algimonas</taxon>
    </lineage>
</organism>